<keyword evidence="4" id="KW-0175">Coiled coil</keyword>
<sequence>MKKNFYSFWYLFIGVILFFVHDGYGQSRIFTYTDETTLQPLWDGLSILEDPSGKVSAKEILSYPDQKFTHTTGSVPNLGVSHSTFWIKFQLTNQTERDQLVIKLAQPTIEDVTFYSILSDNKMSVEETGILYPIRNRLIKNQHFLFNVEIPKGKTGTFLLSIKSTGQLEVPLWVGSTQAVSDVSSKEDIYISLYVGLLLAMFFYNGFLFLAIRGRSYLLYILNIFVVGLTQATFQGYTYRFLWSDLPWISTHAIVILSALAGIIGTVFGSHFLRASKFTPNLNKGFIIPIAVYILIIVLSAFDFQIESYLLLQFNAFAAASYILFVAYRIYHKKSRTAGFFLLAWSIFLIGVCIFVLKDFGVIPFNNFTNNIMLIGSAVEMILLSFALADRINKLKKEKERSQKKMMEVLLTNEKLIQEENLRLEAKVRERTQELEESTEELQATLTNLRNTQAQLFQSEKMASLGQLTAGIAHEINNPINFVSASVKPLRRDVGYLWMLLDKYESSLKSMENELEKMEIEAMKKRLDVDYLREEIELLLKGVEEGASRTASIVLGLRNFSRLDDEDRRYVNIHEGLDATLLLLSHSLKENIHVQKDYTDLPEIECYPGKLNQVFMNVLTNAVQAIKALNSVTKMGVLTIKTWKKDNMVCISIADNGVGMSESVMNKIFEPFFSTKGVGEGTGLGLSIAFGIIEAHKGTIEVKSTEGIGTEFIVCIPVTIAQELAIVA</sequence>
<dbReference type="Pfam" id="PF02518">
    <property type="entry name" value="HATPase_c"/>
    <property type="match status" value="1"/>
</dbReference>
<dbReference type="GO" id="GO:0000155">
    <property type="term" value="F:phosphorelay sensor kinase activity"/>
    <property type="evidence" value="ECO:0007669"/>
    <property type="project" value="InterPro"/>
</dbReference>
<evidence type="ECO:0000256" key="3">
    <source>
        <dbReference type="ARBA" id="ARBA00022553"/>
    </source>
</evidence>
<dbReference type="PANTHER" id="PTHR43065:SF50">
    <property type="entry name" value="HISTIDINE KINASE"/>
    <property type="match status" value="1"/>
</dbReference>
<proteinExistence type="predicted"/>
<dbReference type="InterPro" id="IPR004358">
    <property type="entry name" value="Sig_transdc_His_kin-like_C"/>
</dbReference>
<dbReference type="Gene3D" id="2.60.40.2380">
    <property type="match status" value="1"/>
</dbReference>
<keyword evidence="5" id="KW-0812">Transmembrane</keyword>
<gene>
    <name evidence="7" type="ORF">QNI16_14340</name>
</gene>
<dbReference type="PANTHER" id="PTHR43065">
    <property type="entry name" value="SENSOR HISTIDINE KINASE"/>
    <property type="match status" value="1"/>
</dbReference>
<name>A0AAE3QR97_9BACT</name>
<comment type="catalytic activity">
    <reaction evidence="1">
        <text>ATP + protein L-histidine = ADP + protein N-phospho-L-histidine.</text>
        <dbReference type="EC" id="2.7.13.3"/>
    </reaction>
</comment>
<keyword evidence="5" id="KW-0472">Membrane</keyword>
<dbReference type="EC" id="2.7.13.3" evidence="2"/>
<feature type="transmembrane region" description="Helical" evidence="5">
    <location>
        <begin position="285"/>
        <end position="304"/>
    </location>
</feature>
<dbReference type="Gene3D" id="3.30.565.10">
    <property type="entry name" value="Histidine kinase-like ATPase, C-terminal domain"/>
    <property type="match status" value="1"/>
</dbReference>
<feature type="transmembrane region" description="Helical" evidence="5">
    <location>
        <begin position="310"/>
        <end position="331"/>
    </location>
</feature>
<evidence type="ECO:0000256" key="2">
    <source>
        <dbReference type="ARBA" id="ARBA00012438"/>
    </source>
</evidence>
<keyword evidence="5" id="KW-1133">Transmembrane helix</keyword>
<dbReference type="Pfam" id="PF07696">
    <property type="entry name" value="7TMR-DISMED2"/>
    <property type="match status" value="1"/>
</dbReference>
<dbReference type="Proteomes" id="UP001241110">
    <property type="component" value="Unassembled WGS sequence"/>
</dbReference>
<dbReference type="InterPro" id="IPR036890">
    <property type="entry name" value="HATPase_C_sf"/>
</dbReference>
<dbReference type="InterPro" id="IPR011623">
    <property type="entry name" value="7TMR_DISM_rcpt_extracell_dom1"/>
</dbReference>
<evidence type="ECO:0000313" key="7">
    <source>
        <dbReference type="EMBL" id="MDJ1481676.1"/>
    </source>
</evidence>
<feature type="transmembrane region" description="Helical" evidence="5">
    <location>
        <begin position="249"/>
        <end position="273"/>
    </location>
</feature>
<reference evidence="7" key="1">
    <citation type="submission" date="2023-05" db="EMBL/GenBank/DDBJ databases">
        <authorList>
            <person name="Zhang X."/>
        </authorList>
    </citation>
    <scope>NUCLEOTIDE SEQUENCE</scope>
    <source>
        <strain evidence="7">YF14B1</strain>
    </source>
</reference>
<evidence type="ECO:0000256" key="4">
    <source>
        <dbReference type="SAM" id="Coils"/>
    </source>
</evidence>
<evidence type="ECO:0000256" key="5">
    <source>
        <dbReference type="SAM" id="Phobius"/>
    </source>
</evidence>
<accession>A0AAE3QR97</accession>
<protein>
    <recommendedName>
        <fullName evidence="2">histidine kinase</fullName>
        <ecNumber evidence="2">2.7.13.3</ecNumber>
    </recommendedName>
</protein>
<comment type="caution">
    <text evidence="7">The sequence shown here is derived from an EMBL/GenBank/DDBJ whole genome shotgun (WGS) entry which is preliminary data.</text>
</comment>
<dbReference type="RefSeq" id="WP_313979762.1">
    <property type="nucleotide sequence ID" value="NZ_JASJOS010000005.1"/>
</dbReference>
<feature type="domain" description="Histidine kinase" evidence="6">
    <location>
        <begin position="471"/>
        <end position="720"/>
    </location>
</feature>
<dbReference type="SMART" id="SM00387">
    <property type="entry name" value="HATPase_c"/>
    <property type="match status" value="1"/>
</dbReference>
<feature type="transmembrane region" description="Helical" evidence="5">
    <location>
        <begin position="338"/>
        <end position="357"/>
    </location>
</feature>
<dbReference type="CDD" id="cd00082">
    <property type="entry name" value="HisKA"/>
    <property type="match status" value="1"/>
</dbReference>
<dbReference type="InterPro" id="IPR005467">
    <property type="entry name" value="His_kinase_dom"/>
</dbReference>
<dbReference type="InterPro" id="IPR003661">
    <property type="entry name" value="HisK_dim/P_dom"/>
</dbReference>
<feature type="coiled-coil region" evidence="4">
    <location>
        <begin position="501"/>
        <end position="535"/>
    </location>
</feature>
<evidence type="ECO:0000259" key="6">
    <source>
        <dbReference type="PROSITE" id="PS50109"/>
    </source>
</evidence>
<organism evidence="7 8">
    <name type="scientific">Xanthocytophaga flava</name>
    <dbReference type="NCBI Taxonomy" id="3048013"/>
    <lineage>
        <taxon>Bacteria</taxon>
        <taxon>Pseudomonadati</taxon>
        <taxon>Bacteroidota</taxon>
        <taxon>Cytophagia</taxon>
        <taxon>Cytophagales</taxon>
        <taxon>Rhodocytophagaceae</taxon>
        <taxon>Xanthocytophaga</taxon>
    </lineage>
</organism>
<dbReference type="PROSITE" id="PS50109">
    <property type="entry name" value="HIS_KIN"/>
    <property type="match status" value="1"/>
</dbReference>
<dbReference type="EMBL" id="JASJOS010000005">
    <property type="protein sequence ID" value="MDJ1481676.1"/>
    <property type="molecule type" value="Genomic_DNA"/>
</dbReference>
<keyword evidence="3" id="KW-0597">Phosphoprotein</keyword>
<dbReference type="InterPro" id="IPR003594">
    <property type="entry name" value="HATPase_dom"/>
</dbReference>
<dbReference type="InterPro" id="IPR036097">
    <property type="entry name" value="HisK_dim/P_sf"/>
</dbReference>
<dbReference type="Pfam" id="PF07695">
    <property type="entry name" value="7TMR-DISM_7TM"/>
    <property type="match status" value="1"/>
</dbReference>
<dbReference type="PRINTS" id="PR00344">
    <property type="entry name" value="BCTRLSENSOR"/>
</dbReference>
<feature type="coiled-coil region" evidence="4">
    <location>
        <begin position="392"/>
        <end position="455"/>
    </location>
</feature>
<evidence type="ECO:0000313" key="8">
    <source>
        <dbReference type="Proteomes" id="UP001241110"/>
    </source>
</evidence>
<evidence type="ECO:0000256" key="1">
    <source>
        <dbReference type="ARBA" id="ARBA00000085"/>
    </source>
</evidence>
<dbReference type="SUPFAM" id="SSF47384">
    <property type="entry name" value="Homodimeric domain of signal transducing histidine kinase"/>
    <property type="match status" value="1"/>
</dbReference>
<dbReference type="Gene3D" id="1.10.287.130">
    <property type="match status" value="1"/>
</dbReference>
<feature type="transmembrane region" description="Helical" evidence="5">
    <location>
        <begin position="217"/>
        <end position="237"/>
    </location>
</feature>
<feature type="transmembrane region" description="Helical" evidence="5">
    <location>
        <begin position="369"/>
        <end position="389"/>
    </location>
</feature>
<feature type="transmembrane region" description="Helical" evidence="5">
    <location>
        <begin position="189"/>
        <end position="210"/>
    </location>
</feature>
<dbReference type="SUPFAM" id="SSF55874">
    <property type="entry name" value="ATPase domain of HSP90 chaperone/DNA topoisomerase II/histidine kinase"/>
    <property type="match status" value="1"/>
</dbReference>
<dbReference type="InterPro" id="IPR011622">
    <property type="entry name" value="7TMR_DISM_rcpt_extracell_dom2"/>
</dbReference>
<dbReference type="AlphaFoldDB" id="A0AAE3QR97"/>